<gene>
    <name evidence="1" type="ORF">F7731_22260</name>
</gene>
<protein>
    <submittedName>
        <fullName evidence="1">Cupin</fullName>
    </submittedName>
</protein>
<evidence type="ECO:0000313" key="1">
    <source>
        <dbReference type="EMBL" id="KAB2329570.1"/>
    </source>
</evidence>
<comment type="caution">
    <text evidence="1">The sequence shown here is derived from an EMBL/GenBank/DDBJ whole genome shotgun (WGS) entry which is preliminary data.</text>
</comment>
<reference evidence="1 2" key="1">
    <citation type="journal article" date="2016" name="Antonie Van Leeuwenhoek">
        <title>Bacillus depressus sp. nov., isolated from soil of a sunflower field.</title>
        <authorList>
            <person name="Wei X."/>
            <person name="Xin D."/>
            <person name="Xin Y."/>
            <person name="Zhang H."/>
            <person name="Wang T."/>
            <person name="Zhang J."/>
        </authorList>
    </citation>
    <scope>NUCLEOTIDE SEQUENCE [LARGE SCALE GENOMIC DNA]</scope>
    <source>
        <strain evidence="1 2">BZ1</strain>
    </source>
</reference>
<keyword evidence="2" id="KW-1185">Reference proteome</keyword>
<proteinExistence type="predicted"/>
<dbReference type="SUPFAM" id="SSF51182">
    <property type="entry name" value="RmlC-like cupins"/>
    <property type="match status" value="1"/>
</dbReference>
<dbReference type="InterPro" id="IPR014710">
    <property type="entry name" value="RmlC-like_jellyroll"/>
</dbReference>
<sequence>MEAFHLSRPQVEFIQYQSIKPELIGGSVKGLSQRVISQDSELGDLARILEFEPGTDTSSNGVQVHDYWEEIYIIDGSVIDLTLNKEFTKGMVASRPPGMEHGPWKSLEGCTMFEVRYYKK</sequence>
<dbReference type="OrthoDB" id="9793147at2"/>
<dbReference type="AlphaFoldDB" id="A0A6L3UZ86"/>
<name>A0A6L3UZ86_9BACI</name>
<dbReference type="Proteomes" id="UP000481030">
    <property type="component" value="Unassembled WGS sequence"/>
</dbReference>
<dbReference type="Gene3D" id="2.60.120.10">
    <property type="entry name" value="Jelly Rolls"/>
    <property type="match status" value="1"/>
</dbReference>
<organism evidence="1 2">
    <name type="scientific">Cytobacillus depressus</name>
    <dbReference type="NCBI Taxonomy" id="1602942"/>
    <lineage>
        <taxon>Bacteria</taxon>
        <taxon>Bacillati</taxon>
        <taxon>Bacillota</taxon>
        <taxon>Bacilli</taxon>
        <taxon>Bacillales</taxon>
        <taxon>Bacillaceae</taxon>
        <taxon>Cytobacillus</taxon>
    </lineage>
</organism>
<dbReference type="InterPro" id="IPR011051">
    <property type="entry name" value="RmlC_Cupin_sf"/>
</dbReference>
<dbReference type="EMBL" id="WBOS01000018">
    <property type="protein sequence ID" value="KAB2329570.1"/>
    <property type="molecule type" value="Genomic_DNA"/>
</dbReference>
<accession>A0A6L3UZ86</accession>
<evidence type="ECO:0000313" key="2">
    <source>
        <dbReference type="Proteomes" id="UP000481030"/>
    </source>
</evidence>